<keyword evidence="6" id="KW-1133">Transmembrane helix</keyword>
<gene>
    <name evidence="7" type="ORF">QQZ08_002717</name>
</gene>
<keyword evidence="6" id="KW-0812">Transmembrane</keyword>
<proteinExistence type="predicted"/>
<keyword evidence="3" id="KW-0805">Transcription regulation</keyword>
<keyword evidence="4" id="KW-0804">Transcription</keyword>
<evidence type="ECO:0000256" key="4">
    <source>
        <dbReference type="ARBA" id="ARBA00023163"/>
    </source>
</evidence>
<organism evidence="7 8">
    <name type="scientific">Neonectria magnoliae</name>
    <dbReference type="NCBI Taxonomy" id="2732573"/>
    <lineage>
        <taxon>Eukaryota</taxon>
        <taxon>Fungi</taxon>
        <taxon>Dikarya</taxon>
        <taxon>Ascomycota</taxon>
        <taxon>Pezizomycotina</taxon>
        <taxon>Sordariomycetes</taxon>
        <taxon>Hypocreomycetidae</taxon>
        <taxon>Hypocreales</taxon>
        <taxon>Nectriaceae</taxon>
        <taxon>Neonectria</taxon>
    </lineage>
</organism>
<evidence type="ECO:0000256" key="5">
    <source>
        <dbReference type="ARBA" id="ARBA00023242"/>
    </source>
</evidence>
<reference evidence="7 8" key="1">
    <citation type="journal article" date="2025" name="Microbiol. Resour. Announc.">
        <title>Draft genome sequences for Neonectria magnoliae and Neonectria punicea, canker pathogens of Liriodendron tulipifera and Acer saccharum in West Virginia.</title>
        <authorList>
            <person name="Petronek H.M."/>
            <person name="Kasson M.T."/>
            <person name="Metheny A.M."/>
            <person name="Stauder C.M."/>
            <person name="Lovett B."/>
            <person name="Lynch S.C."/>
            <person name="Garnas J.R."/>
            <person name="Kasson L.R."/>
            <person name="Stajich J.E."/>
        </authorList>
    </citation>
    <scope>NUCLEOTIDE SEQUENCE [LARGE SCALE GENOMIC DNA]</scope>
    <source>
        <strain evidence="7 8">NRRL 64651</strain>
    </source>
</reference>
<evidence type="ECO:0000313" key="8">
    <source>
        <dbReference type="Proteomes" id="UP001498421"/>
    </source>
</evidence>
<dbReference type="EMBL" id="JAZAVK010000017">
    <property type="protein sequence ID" value="KAK7430673.1"/>
    <property type="molecule type" value="Genomic_DNA"/>
</dbReference>
<comment type="caution">
    <text evidence="7">The sequence shown here is derived from an EMBL/GenBank/DDBJ whole genome shotgun (WGS) entry which is preliminary data.</text>
</comment>
<dbReference type="Proteomes" id="UP001498421">
    <property type="component" value="Unassembled WGS sequence"/>
</dbReference>
<evidence type="ECO:0000313" key="7">
    <source>
        <dbReference type="EMBL" id="KAK7430673.1"/>
    </source>
</evidence>
<dbReference type="PANTHER" id="PTHR47338">
    <property type="entry name" value="ZN(II)2CYS6 TRANSCRIPTION FACTOR (EUROFUNG)-RELATED"/>
    <property type="match status" value="1"/>
</dbReference>
<evidence type="ECO:0000256" key="1">
    <source>
        <dbReference type="ARBA" id="ARBA00004123"/>
    </source>
</evidence>
<dbReference type="PANTHER" id="PTHR47338:SF5">
    <property type="entry name" value="ZN(II)2CYS6 TRANSCRIPTION FACTOR (EUROFUNG)"/>
    <property type="match status" value="1"/>
</dbReference>
<evidence type="ECO:0000256" key="2">
    <source>
        <dbReference type="ARBA" id="ARBA00022723"/>
    </source>
</evidence>
<protein>
    <submittedName>
        <fullName evidence="7">Uncharacterized protein</fullName>
    </submittedName>
</protein>
<name>A0ABR1IAP1_9HYPO</name>
<feature type="transmembrane region" description="Helical" evidence="6">
    <location>
        <begin position="82"/>
        <end position="103"/>
    </location>
</feature>
<keyword evidence="5" id="KW-0539">Nucleus</keyword>
<sequence length="169" mass="19476">MTLGFGESFIYLNLLYYRSIMMLHREYFPFLPTTDLTPRGPIDQPLLEAEAPPRWWDDGAQQLFGSGEHIITLLKEASECGIPAMTPFSGFCAFLACFGNLYIDRFPKMNLHRSPRAKELMESGLEYLTEFQHAWDLGSGWIRASKKDMRCCNWLTLPDKNYPKLVVVI</sequence>
<evidence type="ECO:0000256" key="3">
    <source>
        <dbReference type="ARBA" id="ARBA00023015"/>
    </source>
</evidence>
<keyword evidence="6" id="KW-0472">Membrane</keyword>
<keyword evidence="8" id="KW-1185">Reference proteome</keyword>
<dbReference type="CDD" id="cd12148">
    <property type="entry name" value="fungal_TF_MHR"/>
    <property type="match status" value="1"/>
</dbReference>
<keyword evidence="2" id="KW-0479">Metal-binding</keyword>
<accession>A0ABR1IAP1</accession>
<evidence type="ECO:0000256" key="6">
    <source>
        <dbReference type="SAM" id="Phobius"/>
    </source>
</evidence>
<comment type="subcellular location">
    <subcellularLocation>
        <location evidence="1">Nucleus</location>
    </subcellularLocation>
</comment>
<dbReference type="InterPro" id="IPR050815">
    <property type="entry name" value="TF_fung"/>
</dbReference>